<protein>
    <submittedName>
        <fullName evidence="1">Aspartyl-phosphate phosphatase Spo0E family protein</fullName>
    </submittedName>
</protein>
<dbReference type="Pfam" id="PF09388">
    <property type="entry name" value="SpoOE-like"/>
    <property type="match status" value="1"/>
</dbReference>
<keyword evidence="2" id="KW-1185">Reference proteome</keyword>
<gene>
    <name evidence="1" type="ORF">O0535_18570</name>
</gene>
<organism evidence="1 2">
    <name type="scientific">Brevibacillus halotolerans</name>
    <dbReference type="NCBI Taxonomy" id="1507437"/>
    <lineage>
        <taxon>Bacteria</taxon>
        <taxon>Bacillati</taxon>
        <taxon>Bacillota</taxon>
        <taxon>Bacilli</taxon>
        <taxon>Bacillales</taxon>
        <taxon>Paenibacillaceae</taxon>
        <taxon>Brevibacillus</taxon>
    </lineage>
</organism>
<name>A0ABT4I2D6_9BACL</name>
<dbReference type="Proteomes" id="UP001067708">
    <property type="component" value="Unassembled WGS sequence"/>
</dbReference>
<dbReference type="RefSeq" id="WP_258418037.1">
    <property type="nucleotide sequence ID" value="NZ_JAPTNG010000016.1"/>
</dbReference>
<evidence type="ECO:0000313" key="2">
    <source>
        <dbReference type="Proteomes" id="UP001067708"/>
    </source>
</evidence>
<dbReference type="InterPro" id="IPR018540">
    <property type="entry name" value="Spo0E-like"/>
</dbReference>
<dbReference type="EMBL" id="JAPTNG010000016">
    <property type="protein sequence ID" value="MCZ0832739.1"/>
    <property type="molecule type" value="Genomic_DNA"/>
</dbReference>
<dbReference type="InterPro" id="IPR037208">
    <property type="entry name" value="Spo0E-like_sf"/>
</dbReference>
<accession>A0ABT4I2D6</accession>
<reference evidence="1" key="1">
    <citation type="submission" date="2022-09" db="EMBL/GenBank/DDBJ databases">
        <title>Genome analysis and characterization of larvicidal activity of Brevibacillus strains.</title>
        <authorList>
            <person name="Patrusheva E.V."/>
            <person name="Izotova A.O."/>
            <person name="Toshchakov S.V."/>
            <person name="Sineoky S.P."/>
        </authorList>
    </citation>
    <scope>NUCLEOTIDE SEQUENCE</scope>
    <source>
        <strain evidence="1">VKPM_B-13244</strain>
    </source>
</reference>
<dbReference type="InterPro" id="IPR036638">
    <property type="entry name" value="HLH_DNA-bd_sf"/>
</dbReference>
<proteinExistence type="predicted"/>
<dbReference type="SUPFAM" id="SSF140500">
    <property type="entry name" value="BAS1536-like"/>
    <property type="match status" value="1"/>
</dbReference>
<comment type="caution">
    <text evidence="1">The sequence shown here is derived from an EMBL/GenBank/DDBJ whole genome shotgun (WGS) entry which is preliminary data.</text>
</comment>
<evidence type="ECO:0000313" key="1">
    <source>
        <dbReference type="EMBL" id="MCZ0832739.1"/>
    </source>
</evidence>
<dbReference type="Gene3D" id="4.10.280.10">
    <property type="entry name" value="Helix-loop-helix DNA-binding domain"/>
    <property type="match status" value="1"/>
</dbReference>
<sequence length="57" mass="6827">MKTENFKSKDDLQKLIELLRKELEMLYYKKGSFVHPTVLQMSQQLDEYIVMFEKSGP</sequence>